<organism evidence="2 3">
    <name type="scientific">Halolamina pelagica</name>
    <dbReference type="NCBI Taxonomy" id="699431"/>
    <lineage>
        <taxon>Archaea</taxon>
        <taxon>Methanobacteriati</taxon>
        <taxon>Methanobacteriota</taxon>
        <taxon>Stenosarchaea group</taxon>
        <taxon>Halobacteria</taxon>
        <taxon>Halobacteriales</taxon>
        <taxon>Haloferacaceae</taxon>
    </lineage>
</organism>
<dbReference type="Proteomes" id="UP000050535">
    <property type="component" value="Unassembled WGS sequence"/>
</dbReference>
<evidence type="ECO:0000256" key="1">
    <source>
        <dbReference type="SAM" id="MobiDB-lite"/>
    </source>
</evidence>
<sequence>MSHTQTGDRADTGPDVEIRIRDKPHQPMHGRYSDFAELRPTGEASHIPDTRLDDGCEGAPGGNASRRALVATLMRRRPPMASAGPVGRQSQTARRNAGSVSLTISGVTPLARTRQRRRRASASSTWSSSRPRSTAPSRRAAPRRTSSPLTRRSRPSMTTHSSTTSTRRRRASWPNNGPHFPTRYRCPQRRESGFSVPPVTGLGGTDRKRRRIRSRARHGSTTSVGTASATRRVSTRSSTTPTTRCGWFQR</sequence>
<dbReference type="EMBL" id="LGUC01000002">
    <property type="protein sequence ID" value="KPN28963.1"/>
    <property type="molecule type" value="Genomic_DNA"/>
</dbReference>
<accession>A0A0N8HZA5</accession>
<name>A0A0N8HZA5_9EURY</name>
<dbReference type="AlphaFoldDB" id="A0A0N8HZA5"/>
<feature type="compositionally biased region" description="Polar residues" evidence="1">
    <location>
        <begin position="88"/>
        <end position="106"/>
    </location>
</feature>
<dbReference type="STRING" id="699431.SY89_03197"/>
<feature type="compositionally biased region" description="Basic residues" evidence="1">
    <location>
        <begin position="207"/>
        <end position="218"/>
    </location>
</feature>
<feature type="region of interest" description="Disordered" evidence="1">
    <location>
        <begin position="1"/>
        <end position="63"/>
    </location>
</feature>
<proteinExistence type="predicted"/>
<protein>
    <submittedName>
        <fullName evidence="2">Uncharacterized protein</fullName>
    </submittedName>
</protein>
<evidence type="ECO:0000313" key="3">
    <source>
        <dbReference type="Proteomes" id="UP000050535"/>
    </source>
</evidence>
<keyword evidence="3" id="KW-1185">Reference proteome</keyword>
<feature type="compositionally biased region" description="Low complexity" evidence="1">
    <location>
        <begin position="219"/>
        <end position="244"/>
    </location>
</feature>
<reference evidence="3" key="1">
    <citation type="submission" date="2013-11" db="EMBL/GenBank/DDBJ databases">
        <authorList>
            <person name="Hoang H.T."/>
            <person name="Killian M.L."/>
            <person name="Madson D.M."/>
            <person name="Arruda P.H.E."/>
            <person name="Sun D."/>
            <person name="Schwartz K.J."/>
            <person name="Yoon K."/>
        </authorList>
    </citation>
    <scope>NUCLEOTIDE SEQUENCE [LARGE SCALE GENOMIC DNA]</scope>
    <source>
        <strain evidence="3">CDK2</strain>
    </source>
</reference>
<feature type="compositionally biased region" description="Basic and acidic residues" evidence="1">
    <location>
        <begin position="1"/>
        <end position="37"/>
    </location>
</feature>
<comment type="caution">
    <text evidence="2">The sequence shown here is derived from an EMBL/GenBank/DDBJ whole genome shotgun (WGS) entry which is preliminary data.</text>
</comment>
<evidence type="ECO:0000313" key="2">
    <source>
        <dbReference type="EMBL" id="KPN28963.1"/>
    </source>
</evidence>
<dbReference type="PATRIC" id="fig|699431.3.peg.3271"/>
<feature type="compositionally biased region" description="Low complexity" evidence="1">
    <location>
        <begin position="121"/>
        <end position="165"/>
    </location>
</feature>
<feature type="region of interest" description="Disordered" evidence="1">
    <location>
        <begin position="79"/>
        <end position="250"/>
    </location>
</feature>
<gene>
    <name evidence="2" type="ORF">SY89_03197</name>
</gene>